<sequence>MCSLSKSSPPAAALRLNSPWAADHPDRFKHPINLVHSLRVLTKRGRRLLPQLVQSGKPSAARHSISPSRTLWTRSAWGECWEKAAGKSLTFSLKSSTRSSTGGLPLAPQKRRPVVLFRRPRLLHDRKNLMLCLVNLVDHGPNYLT</sequence>
<gene>
    <name evidence="1" type="ORF">AAHA92_30191</name>
</gene>
<keyword evidence="2" id="KW-1185">Reference proteome</keyword>
<protein>
    <submittedName>
        <fullName evidence="1">Uncharacterized protein</fullName>
    </submittedName>
</protein>
<reference evidence="1 2" key="1">
    <citation type="submission" date="2024-06" db="EMBL/GenBank/DDBJ databases">
        <title>A chromosome level genome sequence of Diviner's sage (Salvia divinorum).</title>
        <authorList>
            <person name="Ford S.A."/>
            <person name="Ro D.-K."/>
            <person name="Ness R.W."/>
            <person name="Phillips M.A."/>
        </authorList>
    </citation>
    <scope>NUCLEOTIDE SEQUENCE [LARGE SCALE GENOMIC DNA]</scope>
    <source>
        <strain evidence="1">SAF-2024a</strain>
        <tissue evidence="1">Leaf</tissue>
    </source>
</reference>
<dbReference type="Proteomes" id="UP001567538">
    <property type="component" value="Unassembled WGS sequence"/>
</dbReference>
<dbReference type="EMBL" id="JBEAFC010000011">
    <property type="protein sequence ID" value="KAL1537704.1"/>
    <property type="molecule type" value="Genomic_DNA"/>
</dbReference>
<comment type="caution">
    <text evidence="1">The sequence shown here is derived from an EMBL/GenBank/DDBJ whole genome shotgun (WGS) entry which is preliminary data.</text>
</comment>
<accession>A0ABD1G0S8</accession>
<dbReference type="AlphaFoldDB" id="A0ABD1G0S8"/>
<organism evidence="1 2">
    <name type="scientific">Salvia divinorum</name>
    <name type="common">Maria pastora</name>
    <name type="synonym">Diviner's sage</name>
    <dbReference type="NCBI Taxonomy" id="28513"/>
    <lineage>
        <taxon>Eukaryota</taxon>
        <taxon>Viridiplantae</taxon>
        <taxon>Streptophyta</taxon>
        <taxon>Embryophyta</taxon>
        <taxon>Tracheophyta</taxon>
        <taxon>Spermatophyta</taxon>
        <taxon>Magnoliopsida</taxon>
        <taxon>eudicotyledons</taxon>
        <taxon>Gunneridae</taxon>
        <taxon>Pentapetalae</taxon>
        <taxon>asterids</taxon>
        <taxon>lamiids</taxon>
        <taxon>Lamiales</taxon>
        <taxon>Lamiaceae</taxon>
        <taxon>Nepetoideae</taxon>
        <taxon>Mentheae</taxon>
        <taxon>Salviinae</taxon>
        <taxon>Salvia</taxon>
        <taxon>Salvia subgen. Calosphace</taxon>
    </lineage>
</organism>
<evidence type="ECO:0000313" key="2">
    <source>
        <dbReference type="Proteomes" id="UP001567538"/>
    </source>
</evidence>
<proteinExistence type="predicted"/>
<evidence type="ECO:0000313" key="1">
    <source>
        <dbReference type="EMBL" id="KAL1537704.1"/>
    </source>
</evidence>
<name>A0ABD1G0S8_SALDI</name>